<feature type="region of interest" description="Disordered" evidence="1">
    <location>
        <begin position="1"/>
        <end position="28"/>
    </location>
</feature>
<gene>
    <name evidence="2" type="primary">CAMLG</name>
</gene>
<reference evidence="2" key="3">
    <citation type="submission" date="2025-09" db="UniProtKB">
        <authorList>
            <consortium name="Ensembl"/>
        </authorList>
    </citation>
    <scope>IDENTIFICATION</scope>
</reference>
<keyword evidence="3" id="KW-1185">Reference proteome</keyword>
<name>A0A8I5R1K7_PAPAN</name>
<reference evidence="2 3" key="1">
    <citation type="submission" date="2012-03" db="EMBL/GenBank/DDBJ databases">
        <title>Whole Genome Assembly of Papio anubis.</title>
        <authorList>
            <person name="Liu Y.L."/>
            <person name="Abraham K.A."/>
            <person name="Akbar H.A."/>
            <person name="Ali S.A."/>
            <person name="Anosike U.A."/>
            <person name="Aqrawi P.A."/>
            <person name="Arias F.A."/>
            <person name="Attaway T.A."/>
            <person name="Awwad R.A."/>
            <person name="Babu C.B."/>
            <person name="Bandaranaike D.B."/>
            <person name="Battles P.B."/>
            <person name="Bell A.B."/>
            <person name="Beltran B.B."/>
            <person name="Berhane-Mersha D.B."/>
            <person name="Bess C.B."/>
            <person name="Bickham C.B."/>
            <person name="Bolden T.B."/>
            <person name="Carter K.C."/>
            <person name="Chau D.C."/>
            <person name="Chavez A.C."/>
            <person name="Clerc-Blankenburg K.C."/>
            <person name="Coyle M.C."/>
            <person name="Dao M.D."/>
            <person name="Davila M.L.D."/>
            <person name="Davy-Carroll L.D."/>
            <person name="Denson S.D."/>
            <person name="Dinh H.D."/>
            <person name="Fernandez S.F."/>
            <person name="Fernando P.F."/>
            <person name="Forbes L.F."/>
            <person name="Francis C.F."/>
            <person name="Francisco L.F."/>
            <person name="Fu Q.F."/>
            <person name="Garcia-Iii R.G."/>
            <person name="Garrett T.G."/>
            <person name="Gross S.G."/>
            <person name="Gubbala S.G."/>
            <person name="Hirani K.H."/>
            <person name="Hogues M.H."/>
            <person name="Hollins B.H."/>
            <person name="Jackson L.J."/>
            <person name="Javaid M.J."/>
            <person name="Jhangiani S.J."/>
            <person name="Johnson A.J."/>
            <person name="Johnson B.J."/>
            <person name="Jones J.J."/>
            <person name="Joshi V.J."/>
            <person name="Kalu J.K."/>
            <person name="Khan N.K."/>
            <person name="Korchina V.K."/>
            <person name="Kovar C.K."/>
            <person name="Lago L.L."/>
            <person name="Lara F.L."/>
            <person name="Le T.-K.L."/>
            <person name="Lee S.L."/>
            <person name="Legall-Iii F.L."/>
            <person name="Lemon S.L."/>
            <person name="Liu J.L."/>
            <person name="Liu Y.-S.L."/>
            <person name="Liyanage D.L."/>
            <person name="Lopez J.L."/>
            <person name="Lorensuhewa L.L."/>
            <person name="Mata R.M."/>
            <person name="Mathew T.M."/>
            <person name="Mercado C.M."/>
            <person name="Mercado I.M."/>
            <person name="Morales K.M."/>
            <person name="Morgan M.M."/>
            <person name="Munidasa M.M."/>
            <person name="Ngo D.N."/>
            <person name="Nguyen L.N."/>
            <person name="Nguyen T.N."/>
            <person name="Nguyen N.N."/>
            <person name="Obregon M.O."/>
            <person name="Okwuonu G.O."/>
            <person name="Ongeri F.O."/>
            <person name="Onwere C.O."/>
            <person name="Osifeso I.O."/>
            <person name="Parra A.P."/>
            <person name="Patil S.P."/>
            <person name="Perez A.P."/>
            <person name="Perez Y.P."/>
            <person name="Pham C.P."/>
            <person name="Pu L.-L.P."/>
            <person name="Puazo M.P."/>
            <person name="Quiroz J.Q."/>
            <person name="Rouhana J.R."/>
            <person name="Ruiz M.R."/>
            <person name="Ruiz S.-J.R."/>
            <person name="Saada N.S."/>
            <person name="Santibanez J.S."/>
            <person name="Scheel M.S."/>
            <person name="Schneider B.S."/>
            <person name="Simmons D.S."/>
            <person name="Sisson I.S."/>
            <person name="Tang L.-Y.T."/>
            <person name="Thornton R.T."/>
            <person name="Tisius J.T."/>
            <person name="Toledanes G.T."/>
            <person name="Trejos Z.T."/>
            <person name="Usmani K.U."/>
            <person name="Varghese R.V."/>
            <person name="Vattathil S.V."/>
            <person name="Vee V.V."/>
            <person name="Walker D.W."/>
            <person name="Weissenberger G.W."/>
            <person name="White C.W."/>
            <person name="Williams A.W."/>
            <person name="Woodworth J.W."/>
            <person name="Wright R.W."/>
            <person name="Zhu Y.Z."/>
            <person name="Han Y.H."/>
            <person name="Newsham I.N."/>
            <person name="Nazareth L.N."/>
            <person name="Worley K.W."/>
            <person name="Muzny D.M."/>
            <person name="Rogers J.R."/>
            <person name="Gibbs R.G."/>
        </authorList>
    </citation>
    <scope>NUCLEOTIDE SEQUENCE [LARGE SCALE GENOMIC DNA]</scope>
</reference>
<dbReference type="GO" id="GO:0043529">
    <property type="term" value="C:GET complex"/>
    <property type="evidence" value="ECO:0007669"/>
    <property type="project" value="TreeGrafter"/>
</dbReference>
<dbReference type="GeneTree" id="ENSGT00390000015996"/>
<sequence>MESMAVATDGGERPGVPAGSGLSASQRRAELRRRKLLMNSEQRINRIMGFHRPGSGAVPSTLVTYGPARKGGKSESEHSSETQQVRRAPESFLSSPGEIDVIDVWNCISKGERLIPPPNIYPMILFLKNLFHKKKVKQNQSSRTVIN</sequence>
<dbReference type="Ensembl" id="ENSPANT00000074465.1">
    <property type="protein sequence ID" value="ENSPANP00000056353.1"/>
    <property type="gene ID" value="ENSPANG00000010658.3"/>
</dbReference>
<reference evidence="2" key="2">
    <citation type="submission" date="2025-08" db="UniProtKB">
        <authorList>
            <consortium name="Ensembl"/>
        </authorList>
    </citation>
    <scope>IDENTIFICATION</scope>
</reference>
<accession>A0A8I5R1K7</accession>
<protein>
    <submittedName>
        <fullName evidence="2">Calcium modulating ligand</fullName>
    </submittedName>
</protein>
<dbReference type="GO" id="GO:0071816">
    <property type="term" value="P:tail-anchored membrane protein insertion into ER membrane"/>
    <property type="evidence" value="ECO:0007669"/>
    <property type="project" value="TreeGrafter"/>
</dbReference>
<dbReference type="AlphaFoldDB" id="A0A8I5R1K7"/>
<evidence type="ECO:0000313" key="3">
    <source>
        <dbReference type="Proteomes" id="UP000028761"/>
    </source>
</evidence>
<dbReference type="InterPro" id="IPR016719">
    <property type="entry name" value="CAMLG"/>
</dbReference>
<dbReference type="PANTHER" id="PTHR15026">
    <property type="entry name" value="CALCIUM-SIGNAL MODULATING CYCLOPHILIN LIGAND CAML"/>
    <property type="match status" value="1"/>
</dbReference>
<proteinExistence type="predicted"/>
<feature type="region of interest" description="Disordered" evidence="1">
    <location>
        <begin position="48"/>
        <end position="92"/>
    </location>
</feature>
<evidence type="ECO:0000313" key="2">
    <source>
        <dbReference type="Ensembl" id="ENSPANP00000056353.1"/>
    </source>
</evidence>
<dbReference type="Proteomes" id="UP000028761">
    <property type="component" value="Chromosome 5"/>
</dbReference>
<dbReference type="PANTHER" id="PTHR15026:SF0">
    <property type="entry name" value="GUIDED ENTRY OF TAIL-ANCHORED PROTEINS FACTOR CAMLG"/>
    <property type="match status" value="1"/>
</dbReference>
<evidence type="ECO:0000256" key="1">
    <source>
        <dbReference type="SAM" id="MobiDB-lite"/>
    </source>
</evidence>
<dbReference type="Pfam" id="PF14963">
    <property type="entry name" value="Get2_like"/>
    <property type="match status" value="1"/>
</dbReference>
<organism evidence="2 3">
    <name type="scientific">Papio anubis</name>
    <name type="common">Olive baboon</name>
    <dbReference type="NCBI Taxonomy" id="9555"/>
    <lineage>
        <taxon>Eukaryota</taxon>
        <taxon>Metazoa</taxon>
        <taxon>Chordata</taxon>
        <taxon>Craniata</taxon>
        <taxon>Vertebrata</taxon>
        <taxon>Euteleostomi</taxon>
        <taxon>Mammalia</taxon>
        <taxon>Eutheria</taxon>
        <taxon>Euarchontoglires</taxon>
        <taxon>Primates</taxon>
        <taxon>Haplorrhini</taxon>
        <taxon>Catarrhini</taxon>
        <taxon>Cercopithecidae</taxon>
        <taxon>Cercopithecinae</taxon>
        <taxon>Papio</taxon>
    </lineage>
</organism>